<evidence type="ECO:0000256" key="1">
    <source>
        <dbReference type="SAM" id="Phobius"/>
    </source>
</evidence>
<reference evidence="4" key="2">
    <citation type="submission" date="2012-11" db="EMBL/GenBank/DDBJ databases">
        <authorList>
            <person name="Kuo A."/>
            <person name="Curtis B.A."/>
            <person name="Tanifuji G."/>
            <person name="Burki F."/>
            <person name="Gruber A."/>
            <person name="Irimia M."/>
            <person name="Maruyama S."/>
            <person name="Arias M.C."/>
            <person name="Ball S.G."/>
            <person name="Gile G.H."/>
            <person name="Hirakawa Y."/>
            <person name="Hopkins J.F."/>
            <person name="Rensing S.A."/>
            <person name="Schmutz J."/>
            <person name="Symeonidi A."/>
            <person name="Elias M."/>
            <person name="Eveleigh R.J."/>
            <person name="Herman E.K."/>
            <person name="Klute M.J."/>
            <person name="Nakayama T."/>
            <person name="Obornik M."/>
            <person name="Reyes-Prieto A."/>
            <person name="Armbrust E.V."/>
            <person name="Aves S.J."/>
            <person name="Beiko R.G."/>
            <person name="Coutinho P."/>
            <person name="Dacks J.B."/>
            <person name="Durnford D.G."/>
            <person name="Fast N.M."/>
            <person name="Green B.R."/>
            <person name="Grisdale C."/>
            <person name="Hempe F."/>
            <person name="Henrissat B."/>
            <person name="Hoppner M.P."/>
            <person name="Ishida K.-I."/>
            <person name="Kim E."/>
            <person name="Koreny L."/>
            <person name="Kroth P.G."/>
            <person name="Liu Y."/>
            <person name="Malik S.-B."/>
            <person name="Maier U.G."/>
            <person name="McRose D."/>
            <person name="Mock T."/>
            <person name="Neilson J.A."/>
            <person name="Onodera N.T."/>
            <person name="Poole A.M."/>
            <person name="Pritham E.J."/>
            <person name="Richards T.A."/>
            <person name="Rocap G."/>
            <person name="Roy S.W."/>
            <person name="Sarai C."/>
            <person name="Schaack S."/>
            <person name="Shirato S."/>
            <person name="Slamovits C.H."/>
            <person name="Spencer D.F."/>
            <person name="Suzuki S."/>
            <person name="Worden A.Z."/>
            <person name="Zauner S."/>
            <person name="Barry K."/>
            <person name="Bell C."/>
            <person name="Bharti A.K."/>
            <person name="Crow J.A."/>
            <person name="Grimwood J."/>
            <person name="Kramer R."/>
            <person name="Lindquist E."/>
            <person name="Lucas S."/>
            <person name="Salamov A."/>
            <person name="McFadden G.I."/>
            <person name="Lane C.E."/>
            <person name="Keeling P.J."/>
            <person name="Gray M.W."/>
            <person name="Grigoriev I.V."/>
            <person name="Archibald J.M."/>
        </authorList>
    </citation>
    <scope>NUCLEOTIDE SEQUENCE</scope>
    <source>
        <strain evidence="4">CCMP2712</strain>
    </source>
</reference>
<name>L1JUJ3_GUITC</name>
<dbReference type="EnsemblProtists" id="EKX51758">
    <property type="protein sequence ID" value="EKX51758"/>
    <property type="gene ID" value="GUITHDRAFT_102365"/>
</dbReference>
<dbReference type="KEGG" id="gtt:GUITHDRAFT_102365"/>
<accession>L1JUJ3</accession>
<sequence length="84" mass="8414">MLTGASIFLDITAMSGIAPVSGQTFHLKLVCPLVMQLSALNAFAGAMTLLPLSGVKTAKGKGKAAKGAKAAAKSGPTSFYAGMQ</sequence>
<protein>
    <submittedName>
        <fullName evidence="2 3">Uncharacterized protein</fullName>
    </submittedName>
</protein>
<organism evidence="2">
    <name type="scientific">Guillardia theta (strain CCMP2712)</name>
    <name type="common">Cryptophyte</name>
    <dbReference type="NCBI Taxonomy" id="905079"/>
    <lineage>
        <taxon>Eukaryota</taxon>
        <taxon>Cryptophyceae</taxon>
        <taxon>Pyrenomonadales</taxon>
        <taxon>Geminigeraceae</taxon>
        <taxon>Guillardia</taxon>
    </lineage>
</organism>
<dbReference type="AlphaFoldDB" id="L1JUJ3"/>
<reference evidence="2 4" key="1">
    <citation type="journal article" date="2012" name="Nature">
        <title>Algal genomes reveal evolutionary mosaicism and the fate of nucleomorphs.</title>
        <authorList>
            <consortium name="DOE Joint Genome Institute"/>
            <person name="Curtis B.A."/>
            <person name="Tanifuji G."/>
            <person name="Burki F."/>
            <person name="Gruber A."/>
            <person name="Irimia M."/>
            <person name="Maruyama S."/>
            <person name="Arias M.C."/>
            <person name="Ball S.G."/>
            <person name="Gile G.H."/>
            <person name="Hirakawa Y."/>
            <person name="Hopkins J.F."/>
            <person name="Kuo A."/>
            <person name="Rensing S.A."/>
            <person name="Schmutz J."/>
            <person name="Symeonidi A."/>
            <person name="Elias M."/>
            <person name="Eveleigh R.J."/>
            <person name="Herman E.K."/>
            <person name="Klute M.J."/>
            <person name="Nakayama T."/>
            <person name="Obornik M."/>
            <person name="Reyes-Prieto A."/>
            <person name="Armbrust E.V."/>
            <person name="Aves S.J."/>
            <person name="Beiko R.G."/>
            <person name="Coutinho P."/>
            <person name="Dacks J.B."/>
            <person name="Durnford D.G."/>
            <person name="Fast N.M."/>
            <person name="Green B.R."/>
            <person name="Grisdale C.J."/>
            <person name="Hempel F."/>
            <person name="Henrissat B."/>
            <person name="Hoppner M.P."/>
            <person name="Ishida K."/>
            <person name="Kim E."/>
            <person name="Koreny L."/>
            <person name="Kroth P.G."/>
            <person name="Liu Y."/>
            <person name="Malik S.B."/>
            <person name="Maier U.G."/>
            <person name="McRose D."/>
            <person name="Mock T."/>
            <person name="Neilson J.A."/>
            <person name="Onodera N.T."/>
            <person name="Poole A.M."/>
            <person name="Pritham E.J."/>
            <person name="Richards T.A."/>
            <person name="Rocap G."/>
            <person name="Roy S.W."/>
            <person name="Sarai C."/>
            <person name="Schaack S."/>
            <person name="Shirato S."/>
            <person name="Slamovits C.H."/>
            <person name="Spencer D.F."/>
            <person name="Suzuki S."/>
            <person name="Worden A.Z."/>
            <person name="Zauner S."/>
            <person name="Barry K."/>
            <person name="Bell C."/>
            <person name="Bharti A.K."/>
            <person name="Crow J.A."/>
            <person name="Grimwood J."/>
            <person name="Kramer R."/>
            <person name="Lindquist E."/>
            <person name="Lucas S."/>
            <person name="Salamov A."/>
            <person name="McFadden G.I."/>
            <person name="Lane C.E."/>
            <person name="Keeling P.J."/>
            <person name="Gray M.W."/>
            <person name="Grigoriev I.V."/>
            <person name="Archibald J.M."/>
        </authorList>
    </citation>
    <scope>NUCLEOTIDE SEQUENCE</scope>
    <source>
        <strain evidence="2 4">CCMP2712</strain>
    </source>
</reference>
<feature type="transmembrane region" description="Helical" evidence="1">
    <location>
        <begin position="32"/>
        <end position="52"/>
    </location>
</feature>
<dbReference type="HOGENOM" id="CLU_2532248_0_0_1"/>
<gene>
    <name evidence="2" type="ORF">GUITHDRAFT_102365</name>
</gene>
<evidence type="ECO:0000313" key="4">
    <source>
        <dbReference type="Proteomes" id="UP000011087"/>
    </source>
</evidence>
<keyword evidence="1" id="KW-1133">Transmembrane helix</keyword>
<dbReference type="RefSeq" id="XP_005838738.1">
    <property type="nucleotide sequence ID" value="XM_005838681.1"/>
</dbReference>
<dbReference type="Proteomes" id="UP000011087">
    <property type="component" value="Unassembled WGS sequence"/>
</dbReference>
<dbReference type="PaxDb" id="55529-EKX51758"/>
<reference evidence="3" key="3">
    <citation type="submission" date="2015-06" db="UniProtKB">
        <authorList>
            <consortium name="EnsemblProtists"/>
        </authorList>
    </citation>
    <scope>IDENTIFICATION</scope>
</reference>
<keyword evidence="4" id="KW-1185">Reference proteome</keyword>
<proteinExistence type="predicted"/>
<dbReference type="EMBL" id="JH992974">
    <property type="protein sequence ID" value="EKX51758.1"/>
    <property type="molecule type" value="Genomic_DNA"/>
</dbReference>
<keyword evidence="1" id="KW-0472">Membrane</keyword>
<evidence type="ECO:0000313" key="3">
    <source>
        <dbReference type="EnsemblProtists" id="EKX51758"/>
    </source>
</evidence>
<keyword evidence="1" id="KW-0812">Transmembrane</keyword>
<evidence type="ECO:0000313" key="2">
    <source>
        <dbReference type="EMBL" id="EKX51758.1"/>
    </source>
</evidence>
<dbReference type="GeneID" id="17308543"/>